<protein>
    <submittedName>
        <fullName evidence="7">Fatty-acyl-CoA synthase</fullName>
    </submittedName>
</protein>
<dbReference type="GO" id="GO:0006631">
    <property type="term" value="P:fatty acid metabolic process"/>
    <property type="evidence" value="ECO:0007669"/>
    <property type="project" value="UniProtKB-KW"/>
</dbReference>
<keyword evidence="8" id="KW-1185">Reference proteome</keyword>
<dbReference type="InterPro" id="IPR020459">
    <property type="entry name" value="AMP-binding"/>
</dbReference>
<dbReference type="PANTHER" id="PTHR43859:SF4">
    <property type="entry name" value="BUTANOATE--COA LIGASE AAE1-RELATED"/>
    <property type="match status" value="1"/>
</dbReference>
<dbReference type="Gene3D" id="3.40.50.12780">
    <property type="entry name" value="N-terminal domain of ligase-like"/>
    <property type="match status" value="1"/>
</dbReference>
<dbReference type="Gene3D" id="3.30.300.30">
    <property type="match status" value="1"/>
</dbReference>
<evidence type="ECO:0000256" key="2">
    <source>
        <dbReference type="ARBA" id="ARBA00022598"/>
    </source>
</evidence>
<dbReference type="PANTHER" id="PTHR43859">
    <property type="entry name" value="ACYL-ACTIVATING ENZYME"/>
    <property type="match status" value="1"/>
</dbReference>
<accession>A0A1I3T025</accession>
<dbReference type="Proteomes" id="UP000198915">
    <property type="component" value="Unassembled WGS sequence"/>
</dbReference>
<evidence type="ECO:0000313" key="8">
    <source>
        <dbReference type="Proteomes" id="UP000198915"/>
    </source>
</evidence>
<evidence type="ECO:0000313" key="7">
    <source>
        <dbReference type="EMBL" id="SFJ63993.1"/>
    </source>
</evidence>
<dbReference type="InterPro" id="IPR025110">
    <property type="entry name" value="AMP-bd_C"/>
</dbReference>
<organism evidence="7 8">
    <name type="scientific">Brevibacillus centrosporus</name>
    <dbReference type="NCBI Taxonomy" id="54910"/>
    <lineage>
        <taxon>Bacteria</taxon>
        <taxon>Bacillati</taxon>
        <taxon>Bacillota</taxon>
        <taxon>Bacilli</taxon>
        <taxon>Bacillales</taxon>
        <taxon>Paenibacillaceae</taxon>
        <taxon>Brevibacillus</taxon>
    </lineage>
</organism>
<dbReference type="NCBIfam" id="NF004837">
    <property type="entry name" value="PRK06187.1"/>
    <property type="match status" value="1"/>
</dbReference>
<dbReference type="EMBL" id="FORT01000004">
    <property type="protein sequence ID" value="SFJ63993.1"/>
    <property type="molecule type" value="Genomic_DNA"/>
</dbReference>
<dbReference type="RefSeq" id="WP_092267798.1">
    <property type="nucleotide sequence ID" value="NZ_BJOE01000008.1"/>
</dbReference>
<dbReference type="InterPro" id="IPR000873">
    <property type="entry name" value="AMP-dep_synth/lig_dom"/>
</dbReference>
<sequence>MHVALRMDDTLRRAALLYPEVESVIEGERSWTYRQFQEEVHQLARVMTRMGVEKGDRVAVLSPNTAAMLQLFYACFQLGAVVVPLNTRLLPHDYLYIIEHAEAKLFFADDELIPLVEPIVESLTTVTSFVVMPVDGRPATRDGWESYSDLLAAESTEPCINEIAETDLATILYTSGTTGKPKGVMHSHRTLYFNMQNTMFHLGANDSDVLLHTLPIFHVNGWGTPFSFTAVGAKHVMLRKIDPPLIHSLMKKEGVTVACMAPTVLNMLINEPRFVEDKTTGPMRVVIAGSAPPTAFVRTVEQQLGWEFLQVYGMTECAPLITVSPIKHHLLQESEEKRFRMKAKAGIPMHNVEIRVVDDEDRDVPKDGESIGEVIARGNMVMEGYWKQSEATAAAIVNGWYHTGDMATVDAEGYIDIVDRKKDIIISGGENISSIEVEGLLYEHPGILEAAVISVPHEKWGEVPYAIVVLRPGTILDGDELDRFCREKMAAFKCPKGFSIVNELPKTASGKIRKVELRQPFWQEKGKLVN</sequence>
<dbReference type="AlphaFoldDB" id="A0A1I3T025"/>
<keyword evidence="4" id="KW-0443">Lipid metabolism</keyword>
<keyword evidence="2" id="KW-0436">Ligase</keyword>
<feature type="domain" description="AMP-binding enzyme C-terminal" evidence="6">
    <location>
        <begin position="436"/>
        <end position="511"/>
    </location>
</feature>
<dbReference type="InterPro" id="IPR045851">
    <property type="entry name" value="AMP-bd_C_sf"/>
</dbReference>
<evidence type="ECO:0000259" key="5">
    <source>
        <dbReference type="Pfam" id="PF00501"/>
    </source>
</evidence>
<name>A0A1I3T025_9BACL</name>
<comment type="similarity">
    <text evidence="1">Belongs to the ATP-dependent AMP-binding enzyme family.</text>
</comment>
<feature type="domain" description="AMP-dependent synthetase/ligase" evidence="5">
    <location>
        <begin position="12"/>
        <end position="386"/>
    </location>
</feature>
<evidence type="ECO:0000259" key="6">
    <source>
        <dbReference type="Pfam" id="PF13193"/>
    </source>
</evidence>
<dbReference type="Pfam" id="PF00501">
    <property type="entry name" value="AMP-binding"/>
    <property type="match status" value="1"/>
</dbReference>
<dbReference type="InterPro" id="IPR042099">
    <property type="entry name" value="ANL_N_sf"/>
</dbReference>
<dbReference type="PROSITE" id="PS00455">
    <property type="entry name" value="AMP_BINDING"/>
    <property type="match status" value="1"/>
</dbReference>
<evidence type="ECO:0000256" key="3">
    <source>
        <dbReference type="ARBA" id="ARBA00022832"/>
    </source>
</evidence>
<proteinExistence type="inferred from homology"/>
<evidence type="ECO:0000256" key="4">
    <source>
        <dbReference type="ARBA" id="ARBA00023098"/>
    </source>
</evidence>
<dbReference type="SUPFAM" id="SSF56801">
    <property type="entry name" value="Acetyl-CoA synthetase-like"/>
    <property type="match status" value="1"/>
</dbReference>
<reference evidence="8" key="1">
    <citation type="submission" date="2016-10" db="EMBL/GenBank/DDBJ databases">
        <authorList>
            <person name="Varghese N."/>
            <person name="Submissions S."/>
        </authorList>
    </citation>
    <scope>NUCLEOTIDE SEQUENCE [LARGE SCALE GENOMIC DNA]</scope>
    <source>
        <strain evidence="8">OK042</strain>
    </source>
</reference>
<dbReference type="FunFam" id="3.30.300.30:FF:000008">
    <property type="entry name" value="2,3-dihydroxybenzoate-AMP ligase"/>
    <property type="match status" value="1"/>
</dbReference>
<dbReference type="InterPro" id="IPR020845">
    <property type="entry name" value="AMP-binding_CS"/>
</dbReference>
<dbReference type="STRING" id="1884381.SAMN05518846_104355"/>
<evidence type="ECO:0000256" key="1">
    <source>
        <dbReference type="ARBA" id="ARBA00006432"/>
    </source>
</evidence>
<dbReference type="Pfam" id="PF13193">
    <property type="entry name" value="AMP-binding_C"/>
    <property type="match status" value="1"/>
</dbReference>
<dbReference type="GO" id="GO:0016874">
    <property type="term" value="F:ligase activity"/>
    <property type="evidence" value="ECO:0007669"/>
    <property type="project" value="UniProtKB-KW"/>
</dbReference>
<gene>
    <name evidence="7" type="ORF">SAMN05518846_104355</name>
</gene>
<keyword evidence="3" id="KW-0276">Fatty acid metabolism</keyword>
<dbReference type="PRINTS" id="PR00154">
    <property type="entry name" value="AMPBINDING"/>
</dbReference>